<feature type="non-terminal residue" evidence="1">
    <location>
        <position position="1"/>
    </location>
</feature>
<accession>A0A131Z820</accession>
<dbReference type="EMBL" id="GEDV01001110">
    <property type="protein sequence ID" value="JAP87447.1"/>
    <property type="molecule type" value="Transcribed_RNA"/>
</dbReference>
<reference evidence="1" key="1">
    <citation type="journal article" date="2016" name="Ticks Tick Borne Dis.">
        <title>De novo assembly and annotation of the salivary gland transcriptome of Rhipicephalus appendiculatus male and female ticks during blood feeding.</title>
        <authorList>
            <person name="de Castro M.H."/>
            <person name="de Klerk D."/>
            <person name="Pienaar R."/>
            <person name="Latif A.A."/>
            <person name="Rees D.J."/>
            <person name="Mans B.J."/>
        </authorList>
    </citation>
    <scope>NUCLEOTIDE SEQUENCE</scope>
    <source>
        <tissue evidence="1">Salivary glands</tissue>
    </source>
</reference>
<proteinExistence type="predicted"/>
<name>A0A131Z820_RHIAP</name>
<organism evidence="1">
    <name type="scientific">Rhipicephalus appendiculatus</name>
    <name type="common">Brown ear tick</name>
    <dbReference type="NCBI Taxonomy" id="34631"/>
    <lineage>
        <taxon>Eukaryota</taxon>
        <taxon>Metazoa</taxon>
        <taxon>Ecdysozoa</taxon>
        <taxon>Arthropoda</taxon>
        <taxon>Chelicerata</taxon>
        <taxon>Arachnida</taxon>
        <taxon>Acari</taxon>
        <taxon>Parasitiformes</taxon>
        <taxon>Ixodida</taxon>
        <taxon>Ixodoidea</taxon>
        <taxon>Ixodidae</taxon>
        <taxon>Rhipicephalinae</taxon>
        <taxon>Rhipicephalus</taxon>
        <taxon>Rhipicephalus</taxon>
    </lineage>
</organism>
<dbReference type="AlphaFoldDB" id="A0A131Z820"/>
<sequence>ADQVVFGAAAFAFFTDAIVCSVEKAKAIHLDIFFAAKTHKPGIPFRAIITERDTWQSVVSCYLKKNLQALQINDPFAGQCKIPDYNHTANIRATKKCRLFAPSLAAHRNFRRLSLLIYQTP</sequence>
<protein>
    <submittedName>
        <fullName evidence="1">Tick transposon</fullName>
    </submittedName>
</protein>
<evidence type="ECO:0000313" key="1">
    <source>
        <dbReference type="EMBL" id="JAP87447.1"/>
    </source>
</evidence>